<name>A0A016TEK0_9BILA</name>
<gene>
    <name evidence="1" type="primary">Acey_s0110.g163</name>
    <name evidence="1" type="ORF">Y032_0110g163</name>
</gene>
<evidence type="ECO:0000313" key="1">
    <source>
        <dbReference type="EMBL" id="EYC01102.1"/>
    </source>
</evidence>
<evidence type="ECO:0000313" key="2">
    <source>
        <dbReference type="Proteomes" id="UP000024635"/>
    </source>
</evidence>
<dbReference type="AlphaFoldDB" id="A0A016TEK0"/>
<proteinExistence type="predicted"/>
<comment type="caution">
    <text evidence="1">The sequence shown here is derived from an EMBL/GenBank/DDBJ whole genome shotgun (WGS) entry which is preliminary data.</text>
</comment>
<dbReference type="Proteomes" id="UP000024635">
    <property type="component" value="Unassembled WGS sequence"/>
</dbReference>
<protein>
    <submittedName>
        <fullName evidence="1">Uncharacterized protein</fullName>
    </submittedName>
</protein>
<reference evidence="2" key="1">
    <citation type="journal article" date="2015" name="Nat. Genet.">
        <title>The genome and transcriptome of the zoonotic hookworm Ancylostoma ceylanicum identify infection-specific gene families.</title>
        <authorList>
            <person name="Schwarz E.M."/>
            <person name="Hu Y."/>
            <person name="Antoshechkin I."/>
            <person name="Miller M.M."/>
            <person name="Sternberg P.W."/>
            <person name="Aroian R.V."/>
        </authorList>
    </citation>
    <scope>NUCLEOTIDE SEQUENCE</scope>
    <source>
        <strain evidence="2">HY135</strain>
    </source>
</reference>
<organism evidence="1 2">
    <name type="scientific">Ancylostoma ceylanicum</name>
    <dbReference type="NCBI Taxonomy" id="53326"/>
    <lineage>
        <taxon>Eukaryota</taxon>
        <taxon>Metazoa</taxon>
        <taxon>Ecdysozoa</taxon>
        <taxon>Nematoda</taxon>
        <taxon>Chromadorea</taxon>
        <taxon>Rhabditida</taxon>
        <taxon>Rhabditina</taxon>
        <taxon>Rhabditomorpha</taxon>
        <taxon>Strongyloidea</taxon>
        <taxon>Ancylostomatidae</taxon>
        <taxon>Ancylostomatinae</taxon>
        <taxon>Ancylostoma</taxon>
    </lineage>
</organism>
<sequence length="89" mass="10220">MSLCCTSTLQSIALSVHCSQISRPNLTFERLAVETTECLANEQISRIPVNRHQNTILCKCRPCSHSYPRQIMVQAPRAMVFLIVWYPRQ</sequence>
<accession>A0A016TEK0</accession>
<keyword evidence="2" id="KW-1185">Reference proteome</keyword>
<dbReference type="EMBL" id="JARK01001446">
    <property type="protein sequence ID" value="EYC01102.1"/>
    <property type="molecule type" value="Genomic_DNA"/>
</dbReference>